<dbReference type="InterPro" id="IPR018724">
    <property type="entry name" value="2OG-Fe_dioxygenase"/>
</dbReference>
<name>A0A1C3HIL2_SERMA</name>
<gene>
    <name evidence="1" type="ORF">PWN146_03603</name>
</gene>
<evidence type="ECO:0000313" key="1">
    <source>
        <dbReference type="EMBL" id="SAY44884.1"/>
    </source>
</evidence>
<dbReference type="AlphaFoldDB" id="A0A1C3HIL2"/>
<sequence>MLQKHENVISMTVLSPQATQQLMPSFSSLPHTQHADGKYRLRRYSVVKYLNPNVAEVGPRTFMQSEQINHFQGNVVRRFEPIDSAVLQSAGMAEMCNLFAENNELPEGAEIEIHQMRVVAIQKDTLVAPEGIHQDGFDHIAMIAIHRHNIVGGEIMLYDDSHHDPFFKKALADGEAVLLADSKLWHNATPINAVSPKEEGYLDLFVLTARGEKA</sequence>
<dbReference type="Gene3D" id="2.60.120.620">
    <property type="entry name" value="q2cbj1_9rhob like domain"/>
    <property type="match status" value="1"/>
</dbReference>
<dbReference type="GO" id="GO:0051213">
    <property type="term" value="F:dioxygenase activity"/>
    <property type="evidence" value="ECO:0007669"/>
    <property type="project" value="InterPro"/>
</dbReference>
<proteinExistence type="predicted"/>
<evidence type="ECO:0008006" key="2">
    <source>
        <dbReference type="Google" id="ProtNLM"/>
    </source>
</evidence>
<dbReference type="EMBL" id="LT575490">
    <property type="protein sequence ID" value="SAY44884.1"/>
    <property type="molecule type" value="Genomic_DNA"/>
</dbReference>
<dbReference type="Pfam" id="PF10014">
    <property type="entry name" value="2OG-Fe_Oxy_2"/>
    <property type="match status" value="1"/>
</dbReference>
<protein>
    <recommendedName>
        <fullName evidence="2">Agglutination protein</fullName>
    </recommendedName>
</protein>
<reference evidence="1" key="1">
    <citation type="submission" date="2016-05" db="EMBL/GenBank/DDBJ databases">
        <authorList>
            <person name="Cock P.J.A."/>
            <person name="Cock P.J.A."/>
        </authorList>
    </citation>
    <scope>NUCLEOTIDE SEQUENCE</scope>
    <source>
        <strain evidence="1">PWN146_assembly</strain>
    </source>
</reference>
<accession>A0A1C3HIL2</accession>
<organism evidence="1">
    <name type="scientific">Serratia marcescens</name>
    <dbReference type="NCBI Taxonomy" id="615"/>
    <lineage>
        <taxon>Bacteria</taxon>
        <taxon>Pseudomonadati</taxon>
        <taxon>Pseudomonadota</taxon>
        <taxon>Gammaproteobacteria</taxon>
        <taxon>Enterobacterales</taxon>
        <taxon>Yersiniaceae</taxon>
        <taxon>Serratia</taxon>
    </lineage>
</organism>